<evidence type="ECO:0000313" key="1">
    <source>
        <dbReference type="EMBL" id="MFM9326686.1"/>
    </source>
</evidence>
<comment type="caution">
    <text evidence="1">The sequence shown here is derived from an EMBL/GenBank/DDBJ whole genome shotgun (WGS) entry which is preliminary data.</text>
</comment>
<reference evidence="1" key="1">
    <citation type="submission" date="2024-12" db="EMBL/GenBank/DDBJ databases">
        <authorList>
            <person name="Wu N."/>
        </authorList>
    </citation>
    <scope>NUCLEOTIDE SEQUENCE</scope>
    <source>
        <strain evidence="1">P15</strain>
    </source>
</reference>
<evidence type="ECO:0000313" key="2">
    <source>
        <dbReference type="Proteomes" id="UP001631969"/>
    </source>
</evidence>
<proteinExistence type="predicted"/>
<dbReference type="Proteomes" id="UP001631969">
    <property type="component" value="Unassembled WGS sequence"/>
</dbReference>
<sequence length="150" mass="17200">MSVTIAQATIRELDEAAVLFDEYRVFYGQESDLEGAKAFLFDRLEHGESVIFLARDEADGTAVGFMQLYPLFSSVSMKRIWLLNDLYVRESHRSKQVGKGLLEAAQEFAVLTKSKGLEIATQVTNLRAQKVYLEHGYVQDEEFFHYYMLV</sequence>
<dbReference type="EC" id="2.3.-.-" evidence="1"/>
<accession>A0ACC7NSM8</accession>
<organism evidence="1 2">
    <name type="scientific">Paenibacillus mesotrionivorans</name>
    <dbReference type="NCBI Taxonomy" id="3160968"/>
    <lineage>
        <taxon>Bacteria</taxon>
        <taxon>Bacillati</taxon>
        <taxon>Bacillota</taxon>
        <taxon>Bacilli</taxon>
        <taxon>Bacillales</taxon>
        <taxon>Paenibacillaceae</taxon>
        <taxon>Paenibacillus</taxon>
    </lineage>
</organism>
<name>A0ACC7NSM8_9BACL</name>
<gene>
    <name evidence="1" type="ORF">ACI1P1_00100</name>
</gene>
<keyword evidence="1" id="KW-0808">Transferase</keyword>
<dbReference type="EMBL" id="JBJURJ010000001">
    <property type="protein sequence ID" value="MFM9326686.1"/>
    <property type="molecule type" value="Genomic_DNA"/>
</dbReference>
<keyword evidence="2" id="KW-1185">Reference proteome</keyword>
<keyword evidence="1" id="KW-0012">Acyltransferase</keyword>
<protein>
    <submittedName>
        <fullName evidence="1">GNAT family N-acetyltransferase</fullName>
        <ecNumber evidence="1">2.3.-.-</ecNumber>
    </submittedName>
</protein>